<keyword evidence="3 6" id="KW-0812">Transmembrane</keyword>
<evidence type="ECO:0000256" key="2">
    <source>
        <dbReference type="ARBA" id="ARBA00022448"/>
    </source>
</evidence>
<evidence type="ECO:0000313" key="7">
    <source>
        <dbReference type="EMBL" id="CAF0840922.1"/>
    </source>
</evidence>
<dbReference type="AlphaFoldDB" id="A0A813VQC4"/>
<feature type="transmembrane region" description="Helical" evidence="6">
    <location>
        <begin position="486"/>
        <end position="504"/>
    </location>
</feature>
<feature type="transmembrane region" description="Helical" evidence="6">
    <location>
        <begin position="147"/>
        <end position="168"/>
    </location>
</feature>
<dbReference type="InterPro" id="IPR002293">
    <property type="entry name" value="AA/rel_permease1"/>
</dbReference>
<evidence type="ECO:0000256" key="6">
    <source>
        <dbReference type="SAM" id="Phobius"/>
    </source>
</evidence>
<sequence length="635" mass="70067">MVVTKNSIFTLHRILDDALPFSLTVMSEFGSVVANETRQRNDHFIIQARTQFRYFLKRLTARITISEIHEVISSRSHLKPELSRVQLIGIGLGAIIGSGIFVLSGQAAAKYAGPAVILAFIITGVVALLAALSFSELMAIMPLAGGAYTYTYVALGEYAAWFIGWNYALLNELSALAVVVNWGDYVVDLINTISNYNASEWAVKAPVAWNETGAEFYVTGGAINIPAIAITLALTALLLTGIRITATVNMILVIIKILILLIFIFATCKYVNRDNYDPFIPANQGSFSQFGVSGVMEACHIVFFAYVGFEIVATVAEESERRVLALPVATMGSLLISALIYIGICTVMVGLVPYQLLNTNSPLSDAIKATPYGVWLYILMDLGGIAALTTVALSVFLSQTRIFYAMAHDGLLPSFLSKTYRRTAVPWISTIICGAFCAIIAAFCPIDLVGETSSITALVTYIFVHVEVIILRYTARDIPRPFPVPFNGKLIPVVGSILCILLMINMQKETWYRFLIWTAIGQFVYFAYGFWHSKKRQQLMPRPPSRHNSDLELVAALQRAAVSRDESVVAPIRTISEYLETQSEPNLHENIVENNDSTHAYWSESEISNTNENNMCEEFSETTNAEHSAEVFTIT</sequence>
<feature type="transmembrane region" description="Helical" evidence="6">
    <location>
        <begin position="111"/>
        <end position="135"/>
    </location>
</feature>
<evidence type="ECO:0000256" key="5">
    <source>
        <dbReference type="ARBA" id="ARBA00023136"/>
    </source>
</evidence>
<dbReference type="PANTHER" id="PTHR43243:SF4">
    <property type="entry name" value="CATIONIC AMINO ACID TRANSPORTER 4"/>
    <property type="match status" value="1"/>
</dbReference>
<dbReference type="Pfam" id="PF13520">
    <property type="entry name" value="AA_permease_2"/>
    <property type="match status" value="1"/>
</dbReference>
<keyword evidence="4 6" id="KW-1133">Transmembrane helix</keyword>
<dbReference type="Gene3D" id="1.20.1740.10">
    <property type="entry name" value="Amino acid/polyamine transporter I"/>
    <property type="match status" value="1"/>
</dbReference>
<comment type="caution">
    <text evidence="7">The sequence shown here is derived from an EMBL/GenBank/DDBJ whole genome shotgun (WGS) entry which is preliminary data.</text>
</comment>
<feature type="transmembrane region" description="Helical" evidence="6">
    <location>
        <begin position="85"/>
        <end position="105"/>
    </location>
</feature>
<evidence type="ECO:0000256" key="4">
    <source>
        <dbReference type="ARBA" id="ARBA00022989"/>
    </source>
</evidence>
<protein>
    <submittedName>
        <fullName evidence="7">Uncharacterized protein</fullName>
    </submittedName>
</protein>
<feature type="transmembrane region" description="Helical" evidence="6">
    <location>
        <begin position="292"/>
        <end position="316"/>
    </location>
</feature>
<dbReference type="GO" id="GO:0016020">
    <property type="term" value="C:membrane"/>
    <property type="evidence" value="ECO:0007669"/>
    <property type="project" value="UniProtKB-SubCell"/>
</dbReference>
<dbReference type="Proteomes" id="UP000663852">
    <property type="component" value="Unassembled WGS sequence"/>
</dbReference>
<evidence type="ECO:0000256" key="3">
    <source>
        <dbReference type="ARBA" id="ARBA00022692"/>
    </source>
</evidence>
<evidence type="ECO:0000313" key="8">
    <source>
        <dbReference type="Proteomes" id="UP000663852"/>
    </source>
</evidence>
<feature type="transmembrane region" description="Helical" evidence="6">
    <location>
        <begin position="374"/>
        <end position="397"/>
    </location>
</feature>
<reference evidence="7" key="1">
    <citation type="submission" date="2021-02" db="EMBL/GenBank/DDBJ databases">
        <authorList>
            <person name="Nowell W R."/>
        </authorList>
    </citation>
    <scope>NUCLEOTIDE SEQUENCE</scope>
</reference>
<feature type="transmembrane region" description="Helical" evidence="6">
    <location>
        <begin position="216"/>
        <end position="239"/>
    </location>
</feature>
<feature type="transmembrane region" description="Helical" evidence="6">
    <location>
        <begin position="510"/>
        <end position="531"/>
    </location>
</feature>
<keyword evidence="2" id="KW-0813">Transport</keyword>
<feature type="transmembrane region" description="Helical" evidence="6">
    <location>
        <begin position="455"/>
        <end position="474"/>
    </location>
</feature>
<feature type="transmembrane region" description="Helical" evidence="6">
    <location>
        <begin position="328"/>
        <end position="354"/>
    </location>
</feature>
<feature type="transmembrane region" description="Helical" evidence="6">
    <location>
        <begin position="251"/>
        <end position="272"/>
    </location>
</feature>
<proteinExistence type="predicted"/>
<organism evidence="7 8">
    <name type="scientific">Adineta ricciae</name>
    <name type="common">Rotifer</name>
    <dbReference type="NCBI Taxonomy" id="249248"/>
    <lineage>
        <taxon>Eukaryota</taxon>
        <taxon>Metazoa</taxon>
        <taxon>Spiralia</taxon>
        <taxon>Gnathifera</taxon>
        <taxon>Rotifera</taxon>
        <taxon>Eurotatoria</taxon>
        <taxon>Bdelloidea</taxon>
        <taxon>Adinetida</taxon>
        <taxon>Adinetidae</taxon>
        <taxon>Adineta</taxon>
    </lineage>
</organism>
<accession>A0A813VQC4</accession>
<evidence type="ECO:0000256" key="1">
    <source>
        <dbReference type="ARBA" id="ARBA00004141"/>
    </source>
</evidence>
<comment type="subcellular location">
    <subcellularLocation>
        <location evidence="1">Membrane</location>
        <topology evidence="1">Multi-pass membrane protein</topology>
    </subcellularLocation>
</comment>
<keyword evidence="5 6" id="KW-0472">Membrane</keyword>
<gene>
    <name evidence="7" type="ORF">EDS130_LOCUS6831</name>
</gene>
<name>A0A813VQC4_ADIRI</name>
<dbReference type="OrthoDB" id="5982228at2759"/>
<dbReference type="GO" id="GO:0015171">
    <property type="term" value="F:amino acid transmembrane transporter activity"/>
    <property type="evidence" value="ECO:0007669"/>
    <property type="project" value="TreeGrafter"/>
</dbReference>
<dbReference type="EMBL" id="CAJNOJ010000020">
    <property type="protein sequence ID" value="CAF0840922.1"/>
    <property type="molecule type" value="Genomic_DNA"/>
</dbReference>
<feature type="transmembrane region" description="Helical" evidence="6">
    <location>
        <begin position="424"/>
        <end position="443"/>
    </location>
</feature>
<dbReference type="PANTHER" id="PTHR43243">
    <property type="entry name" value="INNER MEMBRANE TRANSPORTER YGJI-RELATED"/>
    <property type="match status" value="1"/>
</dbReference>